<accession>A0ABQ2U3V7</accession>
<proteinExistence type="predicted"/>
<keyword evidence="4" id="KW-1185">Reference proteome</keyword>
<evidence type="ECO:0000256" key="1">
    <source>
        <dbReference type="SAM" id="MobiDB-lite"/>
    </source>
</evidence>
<dbReference type="Proteomes" id="UP000629911">
    <property type="component" value="Unassembled WGS sequence"/>
</dbReference>
<name>A0ABQ2U3V7_9ACTN</name>
<dbReference type="InterPro" id="IPR015378">
    <property type="entry name" value="Transposase-like_Mu_C"/>
</dbReference>
<feature type="compositionally biased region" description="Acidic residues" evidence="1">
    <location>
        <begin position="573"/>
        <end position="597"/>
    </location>
</feature>
<feature type="region of interest" description="Disordered" evidence="1">
    <location>
        <begin position="526"/>
        <end position="554"/>
    </location>
</feature>
<protein>
    <submittedName>
        <fullName evidence="3">Transposase</fullName>
    </submittedName>
</protein>
<dbReference type="EMBL" id="BMTZ01000010">
    <property type="protein sequence ID" value="GGT59160.1"/>
    <property type="molecule type" value="Genomic_DNA"/>
</dbReference>
<reference evidence="4" key="1">
    <citation type="journal article" date="2019" name="Int. J. Syst. Evol. Microbiol.">
        <title>The Global Catalogue of Microorganisms (GCM) 10K type strain sequencing project: providing services to taxonomists for standard genome sequencing and annotation.</title>
        <authorList>
            <consortium name="The Broad Institute Genomics Platform"/>
            <consortium name="The Broad Institute Genome Sequencing Center for Infectious Disease"/>
            <person name="Wu L."/>
            <person name="Ma J."/>
        </authorList>
    </citation>
    <scope>NUCLEOTIDE SEQUENCE [LARGE SCALE GENOMIC DNA]</scope>
    <source>
        <strain evidence="4">JCM 4422</strain>
    </source>
</reference>
<dbReference type="Pfam" id="PF09299">
    <property type="entry name" value="Mu-transpos_C"/>
    <property type="match status" value="1"/>
</dbReference>
<feature type="domain" description="Integrase catalytic" evidence="2">
    <location>
        <begin position="165"/>
        <end position="395"/>
    </location>
</feature>
<dbReference type="Gene3D" id="3.30.420.10">
    <property type="entry name" value="Ribonuclease H-like superfamily/Ribonuclease H"/>
    <property type="match status" value="1"/>
</dbReference>
<gene>
    <name evidence="3" type="ORF">GCM10010287_36690</name>
</gene>
<comment type="caution">
    <text evidence="3">The sequence shown here is derived from an EMBL/GenBank/DDBJ whole genome shotgun (WGS) entry which is preliminary data.</text>
</comment>
<dbReference type="InterPro" id="IPR036397">
    <property type="entry name" value="RNaseH_sf"/>
</dbReference>
<evidence type="ECO:0000313" key="3">
    <source>
        <dbReference type="EMBL" id="GGT59160.1"/>
    </source>
</evidence>
<evidence type="ECO:0000313" key="4">
    <source>
        <dbReference type="Proteomes" id="UP000629911"/>
    </source>
</evidence>
<feature type="region of interest" description="Disordered" evidence="1">
    <location>
        <begin position="573"/>
        <end position="627"/>
    </location>
</feature>
<organism evidence="3 4">
    <name type="scientific">Streptomyces variabilis</name>
    <dbReference type="NCBI Taxonomy" id="67372"/>
    <lineage>
        <taxon>Bacteria</taxon>
        <taxon>Bacillati</taxon>
        <taxon>Actinomycetota</taxon>
        <taxon>Actinomycetes</taxon>
        <taxon>Kitasatosporales</taxon>
        <taxon>Streptomycetaceae</taxon>
        <taxon>Streptomyces</taxon>
        <taxon>Streptomyces griseoincarnatus group</taxon>
    </lineage>
</organism>
<sequence>MREVETGSADGSGQVSDRYDPARHSLGEREAAKARELTAGGSPTSVATVRRMRARYRAQGVWGLVDQRAARGSSPLGRADERVVETLLEVLKENAPRSTGTLSRLRRQVGWALDERYGPGVVAVPPESTFNRLARAVAQGRGLLGTALQRRHRSSRPEPPFTPTVALRPGELVMMDSTPLDVMAVLDDGVLGRVELTLALDLATRSIVAAVLRPAGTSAVDAALLLAEAATPMVMRSGWDEALAMRASVIAYERLVSLDERLAQAAARPVVMPETVVVDQGRVFVSTSFITACGSLGISVQPVPPANGPAKGGVERTFASVNTEFCQYVASYTGSDVTQRGSLTQEEACWSLAQLQDLLDEWVVAGWQHRPHEGLRHPWMPRRALTPNEMWQALIGVCGYVPVPFSMNDYIELMPVRWQAITDSGIRFDYRTYDSRALNDYRGQRSRHAGQDGKWEVHYHPYDPTRIWVRLPDGFVDVPWIHATQVTLPFTNFTWNHIRKTVSRTGTRGEHELALARALDALLRRASAGQGSPRERTLAARASAAVPFPRPPAPAARQDVLATLAPAAHLTEAAEDWDEETDWPDKDDDLLAWLDEEVPAHPAAPADRARGAGIINDARKGPDQWPQ</sequence>
<dbReference type="PROSITE" id="PS50994">
    <property type="entry name" value="INTEGRASE"/>
    <property type="match status" value="1"/>
</dbReference>
<evidence type="ECO:0000259" key="2">
    <source>
        <dbReference type="PROSITE" id="PS50994"/>
    </source>
</evidence>
<dbReference type="InterPro" id="IPR012337">
    <property type="entry name" value="RNaseH-like_sf"/>
</dbReference>
<feature type="compositionally biased region" description="Basic and acidic residues" evidence="1">
    <location>
        <begin position="617"/>
        <end position="627"/>
    </location>
</feature>
<feature type="region of interest" description="Disordered" evidence="1">
    <location>
        <begin position="1"/>
        <end position="25"/>
    </location>
</feature>
<dbReference type="RefSeq" id="WP_246539077.1">
    <property type="nucleotide sequence ID" value="NZ_BMTZ01000010.1"/>
</dbReference>
<dbReference type="SUPFAM" id="SSF53098">
    <property type="entry name" value="Ribonuclease H-like"/>
    <property type="match status" value="2"/>
</dbReference>
<dbReference type="InterPro" id="IPR001584">
    <property type="entry name" value="Integrase_cat-core"/>
</dbReference>